<dbReference type="Proteomes" id="UP000198863">
    <property type="component" value="Unassembled WGS sequence"/>
</dbReference>
<feature type="region of interest" description="Disordered" evidence="2">
    <location>
        <begin position="174"/>
        <end position="218"/>
    </location>
</feature>
<feature type="domain" description="Thioredoxin" evidence="3">
    <location>
        <begin position="1"/>
        <end position="173"/>
    </location>
</feature>
<sequence length="218" mass="23121">MSSDPFVVRPDDHVYGDPAAGVTVLEYGDFECPYCAAAAPVLKALVDGSGGGVRLVFRHWPLHEVHPYALTAALAAEAAAEQGRFWEMHDLLFGHQDRLADADLVGYAEQLGLDPARVVGEAAQPYGDKVEADFATGVALEVPGTPTVFVERQLFSGRPDLAALRRAIGAAATPSGADAGLEPGARGQRRGFLGRRRAQRETLAEGAQQQGAEDRCGQ</sequence>
<keyword evidence="5" id="KW-1185">Reference proteome</keyword>
<dbReference type="InterPro" id="IPR036249">
    <property type="entry name" value="Thioredoxin-like_sf"/>
</dbReference>
<dbReference type="InterPro" id="IPR013766">
    <property type="entry name" value="Thioredoxin_domain"/>
</dbReference>
<organism evidence="4 5">
    <name type="scientific">Klenkia brasiliensis</name>
    <dbReference type="NCBI Taxonomy" id="333142"/>
    <lineage>
        <taxon>Bacteria</taxon>
        <taxon>Bacillati</taxon>
        <taxon>Actinomycetota</taxon>
        <taxon>Actinomycetes</taxon>
        <taxon>Geodermatophilales</taxon>
        <taxon>Geodermatophilaceae</taxon>
        <taxon>Klenkia</taxon>
    </lineage>
</organism>
<gene>
    <name evidence="4" type="ORF">SAMN05660324_3321</name>
</gene>
<evidence type="ECO:0000259" key="3">
    <source>
        <dbReference type="PROSITE" id="PS51352"/>
    </source>
</evidence>
<dbReference type="Gene3D" id="3.40.30.10">
    <property type="entry name" value="Glutaredoxin"/>
    <property type="match status" value="1"/>
</dbReference>
<evidence type="ECO:0000256" key="2">
    <source>
        <dbReference type="SAM" id="MobiDB-lite"/>
    </source>
</evidence>
<dbReference type="EMBL" id="FNCF01000005">
    <property type="protein sequence ID" value="SDG70787.1"/>
    <property type="molecule type" value="Genomic_DNA"/>
</dbReference>
<evidence type="ECO:0000313" key="5">
    <source>
        <dbReference type="Proteomes" id="UP000198863"/>
    </source>
</evidence>
<reference evidence="5" key="1">
    <citation type="submission" date="2016-10" db="EMBL/GenBank/DDBJ databases">
        <authorList>
            <person name="Varghese N."/>
            <person name="Submissions S."/>
        </authorList>
    </citation>
    <scope>NUCLEOTIDE SEQUENCE [LARGE SCALE GENOMIC DNA]</scope>
    <source>
        <strain evidence="5">DSM 44526</strain>
    </source>
</reference>
<evidence type="ECO:0000313" key="4">
    <source>
        <dbReference type="EMBL" id="SDG70787.1"/>
    </source>
</evidence>
<dbReference type="SUPFAM" id="SSF52833">
    <property type="entry name" value="Thioredoxin-like"/>
    <property type="match status" value="1"/>
</dbReference>
<accession>A0A1G7WFJ5</accession>
<dbReference type="RefSeq" id="WP_242658466.1">
    <property type="nucleotide sequence ID" value="NZ_FNCF01000005.1"/>
</dbReference>
<proteinExistence type="inferred from homology"/>
<evidence type="ECO:0000256" key="1">
    <source>
        <dbReference type="ARBA" id="ARBA00005791"/>
    </source>
</evidence>
<dbReference type="Pfam" id="PF13462">
    <property type="entry name" value="Thioredoxin_4"/>
    <property type="match status" value="1"/>
</dbReference>
<comment type="similarity">
    <text evidence="1">Belongs to the thioredoxin family. DsbA subfamily.</text>
</comment>
<dbReference type="InterPro" id="IPR012336">
    <property type="entry name" value="Thioredoxin-like_fold"/>
</dbReference>
<dbReference type="PANTHER" id="PTHR13887:SF55">
    <property type="entry name" value="SLR0313 PROTEIN"/>
    <property type="match status" value="1"/>
</dbReference>
<name>A0A1G7WFJ5_9ACTN</name>
<feature type="compositionally biased region" description="Basic residues" evidence="2">
    <location>
        <begin position="187"/>
        <end position="198"/>
    </location>
</feature>
<dbReference type="PROSITE" id="PS51352">
    <property type="entry name" value="THIOREDOXIN_2"/>
    <property type="match status" value="1"/>
</dbReference>
<protein>
    <submittedName>
        <fullName evidence="4">Thioredoxin</fullName>
    </submittedName>
</protein>
<dbReference type="AlphaFoldDB" id="A0A1G7WFJ5"/>
<dbReference type="PANTHER" id="PTHR13887">
    <property type="entry name" value="GLUTATHIONE S-TRANSFERASE KAPPA"/>
    <property type="match status" value="1"/>
</dbReference>